<dbReference type="InterPro" id="IPR006175">
    <property type="entry name" value="YjgF/YER057c/UK114"/>
</dbReference>
<dbReference type="Gene3D" id="3.30.1330.40">
    <property type="entry name" value="RutC-like"/>
    <property type="match status" value="1"/>
</dbReference>
<evidence type="ECO:0000256" key="1">
    <source>
        <dbReference type="ARBA" id="ARBA00023002"/>
    </source>
</evidence>
<dbReference type="SUPFAM" id="SSF51430">
    <property type="entry name" value="NAD(P)-linked oxidoreductase"/>
    <property type="match status" value="1"/>
</dbReference>
<dbReference type="STRING" id="1196081.A0A364L8Z0"/>
<evidence type="ECO:0000259" key="2">
    <source>
        <dbReference type="Pfam" id="PF00248"/>
    </source>
</evidence>
<organism evidence="3 4">
    <name type="scientific">Talaromyces amestolkiae</name>
    <dbReference type="NCBI Taxonomy" id="1196081"/>
    <lineage>
        <taxon>Eukaryota</taxon>
        <taxon>Fungi</taxon>
        <taxon>Dikarya</taxon>
        <taxon>Ascomycota</taxon>
        <taxon>Pezizomycotina</taxon>
        <taxon>Eurotiomycetes</taxon>
        <taxon>Eurotiomycetidae</taxon>
        <taxon>Eurotiales</taxon>
        <taxon>Trichocomaceae</taxon>
        <taxon>Talaromyces</taxon>
        <taxon>Talaromyces sect. Talaromyces</taxon>
    </lineage>
</organism>
<name>A0A364L8Z0_TALAM</name>
<feature type="domain" description="NADP-dependent oxidoreductase" evidence="2">
    <location>
        <begin position="22"/>
        <end position="320"/>
    </location>
</feature>
<dbReference type="Pfam" id="PF01042">
    <property type="entry name" value="Ribonuc_L-PSP"/>
    <property type="match status" value="1"/>
</dbReference>
<keyword evidence="1" id="KW-0560">Oxidoreductase</keyword>
<comment type="caution">
    <text evidence="3">The sequence shown here is derived from an EMBL/GenBank/DDBJ whole genome shotgun (WGS) entry which is preliminary data.</text>
</comment>
<accession>A0A364L8Z0</accession>
<dbReference type="OrthoDB" id="686384at2759"/>
<dbReference type="Gene3D" id="3.20.20.100">
    <property type="entry name" value="NADP-dependent oxidoreductase domain"/>
    <property type="match status" value="1"/>
</dbReference>
<gene>
    <name evidence="3" type="ORF">BHQ10_008261</name>
</gene>
<dbReference type="InterPro" id="IPR035959">
    <property type="entry name" value="RutC-like_sf"/>
</dbReference>
<dbReference type="RefSeq" id="XP_040736763.1">
    <property type="nucleotide sequence ID" value="XM_040881047.1"/>
</dbReference>
<dbReference type="PANTHER" id="PTHR43147:SF2">
    <property type="entry name" value="NADP-DEPENDENT OXIDOREDUCTASE DOMAIN-CONTAINING PROTEIN"/>
    <property type="match status" value="1"/>
</dbReference>
<evidence type="ECO:0000313" key="3">
    <source>
        <dbReference type="EMBL" id="RAO72249.1"/>
    </source>
</evidence>
<protein>
    <recommendedName>
        <fullName evidence="2">NADP-dependent oxidoreductase domain-containing protein</fullName>
    </recommendedName>
</protein>
<dbReference type="EMBL" id="MIKG01000018">
    <property type="protein sequence ID" value="RAO72249.1"/>
    <property type="molecule type" value="Genomic_DNA"/>
</dbReference>
<keyword evidence="4" id="KW-1185">Reference proteome</keyword>
<dbReference type="InterPro" id="IPR023210">
    <property type="entry name" value="NADP_OxRdtase_dom"/>
</dbReference>
<sequence>MGSVGLNRPERTLIGGTLDISRMINGLWQRAGGHDQNTDMEEAVNVMEDTIQRGLDTFDMADHYGDAELIIGQHNTTKAGSSKVAFTKWCPAENGIKTFKNAEAAVDLALKRMNQDKIDLLQYHAWDFSDNTYLHNLSHLHTLQKRGKIGLIGMTNTDAAHLKLLLDTGFSIATNQIPTNVIDRRLTRGPLNKLCLENDVGILAYGTLLGGFLSEKWLGQPEPEDINKLNWSLRKYLRFIWAAGGWAAYQNVLEALSTVAKRHGVSIAAISTRYVLDIPSVKAVIIGSRLSYDSEKYIDKNLEAFRLQLTSEDMELIHKAQEGLSDIPGDCGDEYRRPPFLTAAGDTSDHLDAVEKAKPVKDAIAVGKRVEYSSGSPWEPIAGYCRAVRTGNIIRVSGTTTQKILPTLPAIGGTSAASQTVHILDIIENALKALGSSLSDIVRTRIMVRDAEVCEEVSRAHGWVFKNAGVRPANTFVTAGLIGDEMLVEIEAEAEIGCAKEGVLRI</sequence>
<dbReference type="SUPFAM" id="SSF55298">
    <property type="entry name" value="YjgF-like"/>
    <property type="match status" value="1"/>
</dbReference>
<reference evidence="3 4" key="1">
    <citation type="journal article" date="2017" name="Biotechnol. Biofuels">
        <title>Differential beta-glucosidase expression as a function of carbon source availability in Talaromyces amestolkiae: a genomic and proteomic approach.</title>
        <authorList>
            <person name="de Eugenio L.I."/>
            <person name="Mendez-Liter J.A."/>
            <person name="Nieto-Dominguez M."/>
            <person name="Alonso L."/>
            <person name="Gil-Munoz J."/>
            <person name="Barriuso J."/>
            <person name="Prieto A."/>
            <person name="Martinez M.J."/>
        </authorList>
    </citation>
    <scope>NUCLEOTIDE SEQUENCE [LARGE SCALE GENOMIC DNA]</scope>
    <source>
        <strain evidence="3 4">CIB</strain>
    </source>
</reference>
<evidence type="ECO:0000313" key="4">
    <source>
        <dbReference type="Proteomes" id="UP000249363"/>
    </source>
</evidence>
<dbReference type="GO" id="GO:0016491">
    <property type="term" value="F:oxidoreductase activity"/>
    <property type="evidence" value="ECO:0007669"/>
    <property type="project" value="UniProtKB-KW"/>
</dbReference>
<dbReference type="GeneID" id="63797475"/>
<proteinExistence type="predicted"/>
<dbReference type="AlphaFoldDB" id="A0A364L8Z0"/>
<dbReference type="InterPro" id="IPR036812">
    <property type="entry name" value="NAD(P)_OxRdtase_dom_sf"/>
</dbReference>
<dbReference type="Proteomes" id="UP000249363">
    <property type="component" value="Unassembled WGS sequence"/>
</dbReference>
<dbReference type="CDD" id="cd06154">
    <property type="entry name" value="YjgF_YER057c_UK114_like_6"/>
    <property type="match status" value="1"/>
</dbReference>
<dbReference type="Pfam" id="PF00248">
    <property type="entry name" value="Aldo_ket_red"/>
    <property type="match status" value="1"/>
</dbReference>
<dbReference type="PANTHER" id="PTHR43147">
    <property type="entry name" value="PROTEIN TAS"/>
    <property type="match status" value="1"/>
</dbReference>